<dbReference type="Gene3D" id="3.30.300.30">
    <property type="match status" value="1"/>
</dbReference>
<evidence type="ECO:0000259" key="12">
    <source>
        <dbReference type="Pfam" id="PF01514"/>
    </source>
</evidence>
<dbReference type="InterPro" id="IPR006182">
    <property type="entry name" value="FliF_N_dom"/>
</dbReference>
<feature type="region of interest" description="Disordered" evidence="10">
    <location>
        <begin position="289"/>
        <end position="355"/>
    </location>
</feature>
<evidence type="ECO:0000256" key="1">
    <source>
        <dbReference type="ARBA" id="ARBA00004117"/>
    </source>
</evidence>
<evidence type="ECO:0000256" key="6">
    <source>
        <dbReference type="ARBA" id="ARBA00022989"/>
    </source>
</evidence>
<keyword evidence="6 11" id="KW-1133">Transmembrane helix</keyword>
<accession>A0A7V5CU89</accession>
<feature type="domain" description="Flagellar M-ring C-terminal" evidence="13">
    <location>
        <begin position="253"/>
        <end position="418"/>
    </location>
</feature>
<evidence type="ECO:0000259" key="13">
    <source>
        <dbReference type="Pfam" id="PF08345"/>
    </source>
</evidence>
<dbReference type="InterPro" id="IPR045851">
    <property type="entry name" value="AMP-bd_C_sf"/>
</dbReference>
<evidence type="ECO:0000256" key="3">
    <source>
        <dbReference type="ARBA" id="ARBA00007971"/>
    </source>
</evidence>
<evidence type="ECO:0000256" key="7">
    <source>
        <dbReference type="ARBA" id="ARBA00023136"/>
    </source>
</evidence>
<evidence type="ECO:0000256" key="8">
    <source>
        <dbReference type="ARBA" id="ARBA00023143"/>
    </source>
</evidence>
<comment type="subcellular location">
    <subcellularLocation>
        <location evidence="1 9">Bacterial flagellum basal body</location>
    </subcellularLocation>
    <subcellularLocation>
        <location evidence="2">Cell membrane</location>
        <topology evidence="2">Multi-pass membrane protein</topology>
    </subcellularLocation>
</comment>
<feature type="transmembrane region" description="Helical" evidence="11">
    <location>
        <begin position="37"/>
        <end position="55"/>
    </location>
</feature>
<feature type="compositionally biased region" description="Polar residues" evidence="10">
    <location>
        <begin position="289"/>
        <end position="299"/>
    </location>
</feature>
<protein>
    <recommendedName>
        <fullName evidence="9">Flagellar M-ring protein</fullName>
    </recommendedName>
</protein>
<evidence type="ECO:0000256" key="4">
    <source>
        <dbReference type="ARBA" id="ARBA00022475"/>
    </source>
</evidence>
<feature type="domain" description="Flagellar M-ring N-terminal" evidence="12">
    <location>
        <begin position="56"/>
        <end position="226"/>
    </location>
</feature>
<proteinExistence type="inferred from homology"/>
<comment type="caution">
    <text evidence="14">The sequence shown here is derived from an EMBL/GenBank/DDBJ whole genome shotgun (WGS) entry which is preliminary data.</text>
</comment>
<comment type="similarity">
    <text evidence="3 9">Belongs to the FliF family.</text>
</comment>
<dbReference type="GO" id="GO:0009431">
    <property type="term" value="C:bacterial-type flagellum basal body, MS ring"/>
    <property type="evidence" value="ECO:0007669"/>
    <property type="project" value="InterPro"/>
</dbReference>
<dbReference type="GO" id="GO:0071973">
    <property type="term" value="P:bacterial-type flagellum-dependent cell motility"/>
    <property type="evidence" value="ECO:0007669"/>
    <property type="project" value="InterPro"/>
</dbReference>
<evidence type="ECO:0000256" key="2">
    <source>
        <dbReference type="ARBA" id="ARBA00004651"/>
    </source>
</evidence>
<keyword evidence="4" id="KW-1003">Cell membrane</keyword>
<dbReference type="PIRSF" id="PIRSF004862">
    <property type="entry name" value="FliF"/>
    <property type="match status" value="1"/>
</dbReference>
<dbReference type="InterPro" id="IPR013556">
    <property type="entry name" value="Flag_M-ring_C"/>
</dbReference>
<keyword evidence="8 9" id="KW-0975">Bacterial flagellum</keyword>
<dbReference type="EMBL" id="DTKL01000059">
    <property type="protein sequence ID" value="HGY94875.1"/>
    <property type="molecule type" value="Genomic_DNA"/>
</dbReference>
<name>A0A7V5CU89_9BACT</name>
<dbReference type="Pfam" id="PF08345">
    <property type="entry name" value="YscJ_FliF_C"/>
    <property type="match status" value="1"/>
</dbReference>
<keyword evidence="5 11" id="KW-0812">Transmembrane</keyword>
<dbReference type="InterPro" id="IPR000067">
    <property type="entry name" value="FlgMring_FliF"/>
</dbReference>
<evidence type="ECO:0000256" key="11">
    <source>
        <dbReference type="SAM" id="Phobius"/>
    </source>
</evidence>
<dbReference type="PRINTS" id="PR01009">
    <property type="entry name" value="FLGMRINGFLIF"/>
</dbReference>
<dbReference type="PANTHER" id="PTHR30046:SF0">
    <property type="entry name" value="FLAGELLAR M-RING PROTEIN"/>
    <property type="match status" value="1"/>
</dbReference>
<dbReference type="GO" id="GO:0003774">
    <property type="term" value="F:cytoskeletal motor activity"/>
    <property type="evidence" value="ECO:0007669"/>
    <property type="project" value="InterPro"/>
</dbReference>
<keyword evidence="14" id="KW-0969">Cilium</keyword>
<evidence type="ECO:0000256" key="10">
    <source>
        <dbReference type="SAM" id="MobiDB-lite"/>
    </source>
</evidence>
<evidence type="ECO:0000256" key="9">
    <source>
        <dbReference type="PIRNR" id="PIRNR004862"/>
    </source>
</evidence>
<feature type="transmembrane region" description="Helical" evidence="11">
    <location>
        <begin position="442"/>
        <end position="460"/>
    </location>
</feature>
<dbReference type="InterPro" id="IPR043427">
    <property type="entry name" value="YscJ/FliF"/>
</dbReference>
<sequence length="534" mass="57223">MAETKPLAKSLEGQLRGAAAGFTAWVRQLTPAQRMRWGGLAALGVALLAGLFWYGTRTDWRTLYAGLNPDDARTMAGQLTTAGIPFEVSPDGTALEVPAPDLDKARLTVTAGGGPSSGRMGFALFDKPNWVGSDFDEQVNYQRALEGELEQTIDTLEDVRSSRVNLVMPHDSLFTSEQRAAKASVVLRLKHRTLSEEEAQSIRNLVAAAVDGLTPANVVLVSANGEDQFGAHGQNALELAQEQALTQQVIGTLQPVAGLGNVHAAVHMDFDTATTSETDEIYNPNQTATLSMQRSSQSTGGQPVAAGVPGAASNAPNSNGTGKLPLYPPQTTGQQNSQEESSTYGVSKKIEHRAQGPGRLNRLTVAVVLNEPWVMQGKKKVWQPRSAAEMQRLTQLVQAAVGYNQARGDIVTVEQMPFDTGSDTPLSLQERVQSWMRMAAPLLRPAALLLGILLVVLMVFRPMLKAAATTGKALPAGVSVKAVIGDTTAEGLAELPQADRQQLQAQAIYDRVAERVNKEPAQSARLLQSWIHSE</sequence>
<evidence type="ECO:0000313" key="14">
    <source>
        <dbReference type="EMBL" id="HGY94875.1"/>
    </source>
</evidence>
<dbReference type="NCBIfam" id="TIGR00206">
    <property type="entry name" value="fliF"/>
    <property type="match status" value="1"/>
</dbReference>
<dbReference type="AlphaFoldDB" id="A0A7V5CU89"/>
<dbReference type="GO" id="GO:0005886">
    <property type="term" value="C:plasma membrane"/>
    <property type="evidence" value="ECO:0007669"/>
    <property type="project" value="UniProtKB-SubCell"/>
</dbReference>
<keyword evidence="14" id="KW-0966">Cell projection</keyword>
<gene>
    <name evidence="14" type="primary">fliF</name>
    <name evidence="14" type="ORF">ENW50_09375</name>
</gene>
<keyword evidence="7 11" id="KW-0472">Membrane</keyword>
<reference evidence="14" key="1">
    <citation type="journal article" date="2020" name="mSystems">
        <title>Genome- and Community-Level Interaction Insights into Carbon Utilization and Element Cycling Functions of Hydrothermarchaeota in Hydrothermal Sediment.</title>
        <authorList>
            <person name="Zhou Z."/>
            <person name="Liu Y."/>
            <person name="Xu W."/>
            <person name="Pan J."/>
            <person name="Luo Z.H."/>
            <person name="Li M."/>
        </authorList>
    </citation>
    <scope>NUCLEOTIDE SEQUENCE [LARGE SCALE GENOMIC DNA]</scope>
    <source>
        <strain evidence="14">SpSt-855</strain>
    </source>
</reference>
<organism evidence="14">
    <name type="scientific">Acidobacterium capsulatum</name>
    <dbReference type="NCBI Taxonomy" id="33075"/>
    <lineage>
        <taxon>Bacteria</taxon>
        <taxon>Pseudomonadati</taxon>
        <taxon>Acidobacteriota</taxon>
        <taxon>Terriglobia</taxon>
        <taxon>Terriglobales</taxon>
        <taxon>Acidobacteriaceae</taxon>
        <taxon>Acidobacterium</taxon>
    </lineage>
</organism>
<evidence type="ECO:0000256" key="5">
    <source>
        <dbReference type="ARBA" id="ARBA00022692"/>
    </source>
</evidence>
<comment type="function">
    <text evidence="9">The M ring may be actively involved in energy transduction.</text>
</comment>
<keyword evidence="14" id="KW-0282">Flagellum</keyword>
<feature type="compositionally biased region" description="Low complexity" evidence="10">
    <location>
        <begin position="300"/>
        <end position="312"/>
    </location>
</feature>
<dbReference type="Pfam" id="PF01514">
    <property type="entry name" value="YscJ_FliF"/>
    <property type="match status" value="1"/>
</dbReference>
<dbReference type="PANTHER" id="PTHR30046">
    <property type="entry name" value="FLAGELLAR M-RING PROTEIN"/>
    <property type="match status" value="1"/>
</dbReference>
<feature type="compositionally biased region" description="Polar residues" evidence="10">
    <location>
        <begin position="329"/>
        <end position="345"/>
    </location>
</feature>